<accession>A0A2H3J9T1</accession>
<dbReference type="PANTHER" id="PTHR38886">
    <property type="entry name" value="SESA DOMAIN-CONTAINING PROTEIN"/>
    <property type="match status" value="1"/>
</dbReference>
<evidence type="ECO:0000313" key="1">
    <source>
        <dbReference type="EMBL" id="PCH38681.1"/>
    </source>
</evidence>
<keyword evidence="2" id="KW-1185">Reference proteome</keyword>
<dbReference type="Proteomes" id="UP000218811">
    <property type="component" value="Unassembled WGS sequence"/>
</dbReference>
<proteinExistence type="predicted"/>
<dbReference type="STRING" id="742152.A0A2H3J9T1"/>
<dbReference type="AlphaFoldDB" id="A0A2H3J9T1"/>
<dbReference type="PANTHER" id="PTHR38886:SF1">
    <property type="entry name" value="NACHT-NTPASE AND P-LOOP NTPASES N-TERMINAL DOMAIN-CONTAINING PROTEIN"/>
    <property type="match status" value="1"/>
</dbReference>
<evidence type="ECO:0000313" key="2">
    <source>
        <dbReference type="Proteomes" id="UP000218811"/>
    </source>
</evidence>
<organism evidence="1 2">
    <name type="scientific">Wolfiporia cocos (strain MD-104)</name>
    <name type="common">Brown rot fungus</name>
    <dbReference type="NCBI Taxonomy" id="742152"/>
    <lineage>
        <taxon>Eukaryota</taxon>
        <taxon>Fungi</taxon>
        <taxon>Dikarya</taxon>
        <taxon>Basidiomycota</taxon>
        <taxon>Agaricomycotina</taxon>
        <taxon>Agaricomycetes</taxon>
        <taxon>Polyporales</taxon>
        <taxon>Phaeolaceae</taxon>
        <taxon>Wolfiporia</taxon>
    </lineage>
</organism>
<sequence>MYLFAACNAIRDIIAISRLVCHIYTAVEKFQGAAADYQRTTADLDRLIENILEVEGILRQIADQEMGQDAAKYLAKCLEDALLARERLARGFEHTLGKDSKPKPDRWRRTMHKLMWVFRMKQDVAILRRKVVSYRYDTTNALALYTIRQHEDIAHQIGEVRSMLQNISSFTGAEMVDNVVQADSMSQAATENHQSNEMQCIQTHMHDSGEQEPLKLCNLGQGHM</sequence>
<reference evidence="1 2" key="1">
    <citation type="journal article" date="2012" name="Science">
        <title>The Paleozoic origin of enzymatic lignin decomposition reconstructed from 31 fungal genomes.</title>
        <authorList>
            <person name="Floudas D."/>
            <person name="Binder M."/>
            <person name="Riley R."/>
            <person name="Barry K."/>
            <person name="Blanchette R.A."/>
            <person name="Henrissat B."/>
            <person name="Martinez A.T."/>
            <person name="Otillar R."/>
            <person name="Spatafora J.W."/>
            <person name="Yadav J.S."/>
            <person name="Aerts A."/>
            <person name="Benoit I."/>
            <person name="Boyd A."/>
            <person name="Carlson A."/>
            <person name="Copeland A."/>
            <person name="Coutinho P.M."/>
            <person name="de Vries R.P."/>
            <person name="Ferreira P."/>
            <person name="Findley K."/>
            <person name="Foster B."/>
            <person name="Gaskell J."/>
            <person name="Glotzer D."/>
            <person name="Gorecki P."/>
            <person name="Heitman J."/>
            <person name="Hesse C."/>
            <person name="Hori C."/>
            <person name="Igarashi K."/>
            <person name="Jurgens J.A."/>
            <person name="Kallen N."/>
            <person name="Kersten P."/>
            <person name="Kohler A."/>
            <person name="Kuees U."/>
            <person name="Kumar T.K.A."/>
            <person name="Kuo A."/>
            <person name="LaButti K."/>
            <person name="Larrondo L.F."/>
            <person name="Lindquist E."/>
            <person name="Ling A."/>
            <person name="Lombard V."/>
            <person name="Lucas S."/>
            <person name="Lundell T."/>
            <person name="Martin R."/>
            <person name="McLaughlin D.J."/>
            <person name="Morgenstern I."/>
            <person name="Morin E."/>
            <person name="Murat C."/>
            <person name="Nagy L.G."/>
            <person name="Nolan M."/>
            <person name="Ohm R.A."/>
            <person name="Patyshakuliyeva A."/>
            <person name="Rokas A."/>
            <person name="Ruiz-Duenas F.J."/>
            <person name="Sabat G."/>
            <person name="Salamov A."/>
            <person name="Samejima M."/>
            <person name="Schmutz J."/>
            <person name="Slot J.C."/>
            <person name="St John F."/>
            <person name="Stenlid J."/>
            <person name="Sun H."/>
            <person name="Sun S."/>
            <person name="Syed K."/>
            <person name="Tsang A."/>
            <person name="Wiebenga A."/>
            <person name="Young D."/>
            <person name="Pisabarro A."/>
            <person name="Eastwood D.C."/>
            <person name="Martin F."/>
            <person name="Cullen D."/>
            <person name="Grigoriev I.V."/>
            <person name="Hibbett D.S."/>
        </authorList>
    </citation>
    <scope>NUCLEOTIDE SEQUENCE [LARGE SCALE GENOMIC DNA]</scope>
    <source>
        <strain evidence="1 2">MD-104</strain>
    </source>
</reference>
<name>A0A2H3J9T1_WOLCO</name>
<protein>
    <recommendedName>
        <fullName evidence="3">Fungal N-terminal domain-containing protein</fullName>
    </recommendedName>
</protein>
<dbReference type="EMBL" id="KB467942">
    <property type="protein sequence ID" value="PCH38681.1"/>
    <property type="molecule type" value="Genomic_DNA"/>
</dbReference>
<evidence type="ECO:0008006" key="3">
    <source>
        <dbReference type="Google" id="ProtNLM"/>
    </source>
</evidence>
<gene>
    <name evidence="1" type="ORF">WOLCODRAFT_16009</name>
</gene>